<keyword evidence="2 5" id="KW-0808">Transferase</keyword>
<evidence type="ECO:0000259" key="4">
    <source>
        <dbReference type="Pfam" id="PF22624"/>
    </source>
</evidence>
<dbReference type="GO" id="GO:0019878">
    <property type="term" value="P:lysine biosynthetic process via aminoadipic acid"/>
    <property type="evidence" value="ECO:0007669"/>
    <property type="project" value="TreeGrafter"/>
</dbReference>
<proteinExistence type="inferred from homology"/>
<dbReference type="PANTHER" id="PTHR12215">
    <property type="entry name" value="PHOSPHOPANTETHEINE TRANSFERASE"/>
    <property type="match status" value="1"/>
</dbReference>
<dbReference type="Gene3D" id="3.90.470.20">
    <property type="entry name" value="4'-phosphopantetheinyl transferase domain"/>
    <property type="match status" value="2"/>
</dbReference>
<comment type="similarity">
    <text evidence="1">Belongs to the P-Pant transferase superfamily. Gsp/Sfp/HetI/AcpT family.</text>
</comment>
<dbReference type="EMBL" id="FLUP01000001">
    <property type="protein sequence ID" value="SBV94719.1"/>
    <property type="molecule type" value="Genomic_DNA"/>
</dbReference>
<dbReference type="PANTHER" id="PTHR12215:SF10">
    <property type="entry name" value="L-AMINOADIPATE-SEMIALDEHYDE DEHYDROGENASE-PHOSPHOPANTETHEINYL TRANSFERASE"/>
    <property type="match status" value="1"/>
</dbReference>
<protein>
    <submittedName>
        <fullName evidence="5">4'-phosphopantetheinyl transferase superfamily protein</fullName>
    </submittedName>
</protein>
<name>A0A212J5H1_9BACT</name>
<gene>
    <name evidence="5" type="ORF">KM92DES2_10566</name>
</gene>
<evidence type="ECO:0000259" key="3">
    <source>
        <dbReference type="Pfam" id="PF01648"/>
    </source>
</evidence>
<dbReference type="InterPro" id="IPR055066">
    <property type="entry name" value="AASDHPPT_N"/>
</dbReference>
<dbReference type="AlphaFoldDB" id="A0A212J5H1"/>
<dbReference type="Pfam" id="PF22624">
    <property type="entry name" value="AASDHPPT_N"/>
    <property type="match status" value="1"/>
</dbReference>
<sequence>MLAQRFCNWRAPSAPEKSILCVGLELENIADWPSKCAPHTSPQEQQEAGRYVRIEDAARHLAGRALARRLLLAAFGQNSAAELARSPYGKPFCPGISADFSISHSGSMVWVALCRCASVGIDVERMRPLPDAAELTSQLHPQEQKDLLSLPPGELQAAFYRCWTRKEAVIKAVGMGLSMPLQSFSVHTGPQESGWIASFTANAVHGMAAMLEGGGQWTSRDIRTTDGYQCSVAAHSPCLDVVVHLAC</sequence>
<dbReference type="GO" id="GO:0000287">
    <property type="term" value="F:magnesium ion binding"/>
    <property type="evidence" value="ECO:0007669"/>
    <property type="project" value="InterPro"/>
</dbReference>
<dbReference type="GO" id="GO:0008897">
    <property type="term" value="F:holo-[acyl-carrier-protein] synthase activity"/>
    <property type="evidence" value="ECO:0007669"/>
    <property type="project" value="InterPro"/>
</dbReference>
<evidence type="ECO:0000256" key="2">
    <source>
        <dbReference type="ARBA" id="ARBA00022679"/>
    </source>
</evidence>
<organism evidence="5">
    <name type="scientific">uncultured Desulfovibrio sp</name>
    <dbReference type="NCBI Taxonomy" id="167968"/>
    <lineage>
        <taxon>Bacteria</taxon>
        <taxon>Pseudomonadati</taxon>
        <taxon>Thermodesulfobacteriota</taxon>
        <taxon>Desulfovibrionia</taxon>
        <taxon>Desulfovibrionales</taxon>
        <taxon>Desulfovibrionaceae</taxon>
        <taxon>Desulfovibrio</taxon>
        <taxon>environmental samples</taxon>
    </lineage>
</organism>
<dbReference type="InterPro" id="IPR050559">
    <property type="entry name" value="P-Pant_transferase_sf"/>
</dbReference>
<dbReference type="InterPro" id="IPR008278">
    <property type="entry name" value="4-PPantetheinyl_Trfase_dom"/>
</dbReference>
<evidence type="ECO:0000313" key="5">
    <source>
        <dbReference type="EMBL" id="SBV94719.1"/>
    </source>
</evidence>
<dbReference type="Pfam" id="PF01648">
    <property type="entry name" value="ACPS"/>
    <property type="match status" value="1"/>
</dbReference>
<reference evidence="5" key="1">
    <citation type="submission" date="2016-04" db="EMBL/GenBank/DDBJ databases">
        <authorList>
            <person name="Evans L.H."/>
            <person name="Alamgir A."/>
            <person name="Owens N."/>
            <person name="Weber N.D."/>
            <person name="Virtaneva K."/>
            <person name="Barbian K."/>
            <person name="Babar A."/>
            <person name="Rosenke K."/>
        </authorList>
    </citation>
    <scope>NUCLEOTIDE SEQUENCE</scope>
    <source>
        <strain evidence="5">92-2</strain>
    </source>
</reference>
<evidence type="ECO:0000256" key="1">
    <source>
        <dbReference type="ARBA" id="ARBA00010990"/>
    </source>
</evidence>
<accession>A0A212J5H1</accession>
<dbReference type="InterPro" id="IPR037143">
    <property type="entry name" value="4-PPantetheinyl_Trfase_dom_sf"/>
</dbReference>
<dbReference type="GO" id="GO:0005829">
    <property type="term" value="C:cytosol"/>
    <property type="evidence" value="ECO:0007669"/>
    <property type="project" value="TreeGrafter"/>
</dbReference>
<dbReference type="SUPFAM" id="SSF56214">
    <property type="entry name" value="4'-phosphopantetheinyl transferase"/>
    <property type="match status" value="2"/>
</dbReference>
<feature type="domain" description="4'-phosphopantetheinyl transferase N-terminal" evidence="4">
    <location>
        <begin position="41"/>
        <end position="112"/>
    </location>
</feature>
<dbReference type="RefSeq" id="WP_227117736.1">
    <property type="nucleotide sequence ID" value="NZ_LT598928.1"/>
</dbReference>
<feature type="domain" description="4'-phosphopantetheinyl transferase" evidence="3">
    <location>
        <begin position="118"/>
        <end position="197"/>
    </location>
</feature>